<reference evidence="2 3" key="1">
    <citation type="submission" date="2016-06" db="EMBL/GenBank/DDBJ databases">
        <authorList>
            <person name="Kjaerup R.B."/>
            <person name="Dalgaard T.S."/>
            <person name="Juul-Madsen H.R."/>
        </authorList>
    </citation>
    <scope>NUCLEOTIDE SEQUENCE [LARGE SCALE GENOMIC DNA]</scope>
    <source>
        <strain evidence="2 3">1245752.6</strain>
    </source>
</reference>
<name>A0A1A6B7A9_MYCGO</name>
<feature type="domain" description="PE" evidence="1">
    <location>
        <begin position="4"/>
        <end position="95"/>
    </location>
</feature>
<dbReference type="Pfam" id="PF00934">
    <property type="entry name" value="PE"/>
    <property type="match status" value="1"/>
</dbReference>
<proteinExistence type="predicted"/>
<dbReference type="Proteomes" id="UP000093757">
    <property type="component" value="Unassembled WGS sequence"/>
</dbReference>
<dbReference type="InterPro" id="IPR038332">
    <property type="entry name" value="PPE_sf"/>
</dbReference>
<organism evidence="2 3">
    <name type="scientific">Mycobacterium gordonae</name>
    <dbReference type="NCBI Taxonomy" id="1778"/>
    <lineage>
        <taxon>Bacteria</taxon>
        <taxon>Bacillati</taxon>
        <taxon>Actinomycetota</taxon>
        <taxon>Actinomycetes</taxon>
        <taxon>Mycobacteriales</taxon>
        <taxon>Mycobacteriaceae</taxon>
        <taxon>Mycobacterium</taxon>
    </lineage>
</organism>
<gene>
    <name evidence="2" type="ORF">A9W98_03825</name>
</gene>
<comment type="caution">
    <text evidence="2">The sequence shown here is derived from an EMBL/GenBank/DDBJ whole genome shotgun (WGS) entry which is preliminary data.</text>
</comment>
<evidence type="ECO:0000313" key="2">
    <source>
        <dbReference type="EMBL" id="OBR98165.1"/>
    </source>
</evidence>
<dbReference type="AlphaFoldDB" id="A0A1A6B7A9"/>
<evidence type="ECO:0000313" key="3">
    <source>
        <dbReference type="Proteomes" id="UP000093757"/>
    </source>
</evidence>
<dbReference type="SUPFAM" id="SSF140459">
    <property type="entry name" value="PE/PPE dimer-like"/>
    <property type="match status" value="1"/>
</dbReference>
<evidence type="ECO:0000259" key="1">
    <source>
        <dbReference type="Pfam" id="PF00934"/>
    </source>
</evidence>
<sequence>MSYVIAAPEYVAAAATDLANIGSAISDANTAAVIPTTGAFLPAGTDAVSTELAALFGAHAEAFQALSAQAAAFHDQFVQLMNLGSQSYAVTEAANVSNVQTGVVSVPQQTLGPGSISEGSHAAPAAAAMAAQTMALGAAAAGPAGSAIAPAAAPVGPVGSAIAAGAVRPVGSVTRQPVSAPPASSAEPAEIEETAAVSALPAPLAARAVPAAAIAGAPTARIQAAGEATPAAS</sequence>
<dbReference type="EMBL" id="MAEM01000543">
    <property type="protein sequence ID" value="OBR98165.1"/>
    <property type="molecule type" value="Genomic_DNA"/>
</dbReference>
<accession>A0A1A6B7A9</accession>
<protein>
    <recommendedName>
        <fullName evidence="1">PE domain-containing protein</fullName>
    </recommendedName>
</protein>
<dbReference type="InterPro" id="IPR000084">
    <property type="entry name" value="PE-PGRS_N"/>
</dbReference>
<dbReference type="Gene3D" id="1.10.287.850">
    <property type="entry name" value="HP0062-like domain"/>
    <property type="match status" value="1"/>
</dbReference>
<dbReference type="RefSeq" id="WP_065137396.1">
    <property type="nucleotide sequence ID" value="NZ_MAEM01000543.1"/>
</dbReference>